<evidence type="ECO:0000313" key="2">
    <source>
        <dbReference type="Proteomes" id="UP000743370"/>
    </source>
</evidence>
<accession>A0A8T0JZ95</accession>
<comment type="caution">
    <text evidence="1">The sequence shown here is derived from an EMBL/GenBank/DDBJ whole genome shotgun (WGS) entry which is preliminary data.</text>
</comment>
<protein>
    <submittedName>
        <fullName evidence="1">Uncharacterized protein</fullName>
    </submittedName>
</protein>
<sequence length="106" mass="11686">MGSWVVIGSELAGGARRSWKCGKDQSRSWKCGSLEVHATFGSAASIRAAVGSAARWRCTPHLEVRQVSEPQLEVRLGGGARRSSICGKRTKPDFDMRQKMAFFRVF</sequence>
<organism evidence="1 2">
    <name type="scientific">Phaseolus angularis</name>
    <name type="common">Azuki bean</name>
    <name type="synonym">Vigna angularis</name>
    <dbReference type="NCBI Taxonomy" id="3914"/>
    <lineage>
        <taxon>Eukaryota</taxon>
        <taxon>Viridiplantae</taxon>
        <taxon>Streptophyta</taxon>
        <taxon>Embryophyta</taxon>
        <taxon>Tracheophyta</taxon>
        <taxon>Spermatophyta</taxon>
        <taxon>Magnoliopsida</taxon>
        <taxon>eudicotyledons</taxon>
        <taxon>Gunneridae</taxon>
        <taxon>Pentapetalae</taxon>
        <taxon>rosids</taxon>
        <taxon>fabids</taxon>
        <taxon>Fabales</taxon>
        <taxon>Fabaceae</taxon>
        <taxon>Papilionoideae</taxon>
        <taxon>50 kb inversion clade</taxon>
        <taxon>NPAAA clade</taxon>
        <taxon>indigoferoid/millettioid clade</taxon>
        <taxon>Phaseoleae</taxon>
        <taxon>Vigna</taxon>
    </lineage>
</organism>
<dbReference type="AlphaFoldDB" id="A0A8T0JZ95"/>
<gene>
    <name evidence="1" type="ORF">HKW66_Vig0117040</name>
</gene>
<name>A0A8T0JZ95_PHAAN</name>
<dbReference type="EMBL" id="JABFOF010000008">
    <property type="protein sequence ID" value="KAG2384613.1"/>
    <property type="molecule type" value="Genomic_DNA"/>
</dbReference>
<evidence type="ECO:0000313" key="1">
    <source>
        <dbReference type="EMBL" id="KAG2384613.1"/>
    </source>
</evidence>
<proteinExistence type="predicted"/>
<dbReference type="Proteomes" id="UP000743370">
    <property type="component" value="Unassembled WGS sequence"/>
</dbReference>
<reference evidence="1 2" key="1">
    <citation type="submission" date="2020-05" db="EMBL/GenBank/DDBJ databases">
        <title>Vigna angularis (adzuki bean) Var. LongXiaoDou No. 4 denovo assembly.</title>
        <authorList>
            <person name="Xiang H."/>
        </authorList>
    </citation>
    <scope>NUCLEOTIDE SEQUENCE [LARGE SCALE GENOMIC DNA]</scope>
    <source>
        <tissue evidence="1">Leaf</tissue>
    </source>
</reference>